<organism evidence="2 3">
    <name type="scientific">OM182 bacterium</name>
    <dbReference type="NCBI Taxonomy" id="2510334"/>
    <lineage>
        <taxon>Bacteria</taxon>
        <taxon>Pseudomonadati</taxon>
        <taxon>Pseudomonadota</taxon>
        <taxon>Gammaproteobacteria</taxon>
        <taxon>OMG group</taxon>
        <taxon>OM182 clade</taxon>
    </lineage>
</organism>
<evidence type="ECO:0000313" key="3">
    <source>
        <dbReference type="Proteomes" id="UP000320404"/>
    </source>
</evidence>
<dbReference type="InterPro" id="IPR018643">
    <property type="entry name" value="DUF2069_membrane"/>
</dbReference>
<proteinExistence type="predicted"/>
<feature type="transmembrane region" description="Helical" evidence="1">
    <location>
        <begin position="12"/>
        <end position="34"/>
    </location>
</feature>
<dbReference type="AlphaFoldDB" id="A0A520RSL3"/>
<comment type="caution">
    <text evidence="2">The sequence shown here is derived from an EMBL/GenBank/DDBJ whole genome shotgun (WGS) entry which is preliminary data.</text>
</comment>
<feature type="transmembrane region" description="Helical" evidence="1">
    <location>
        <begin position="95"/>
        <end position="115"/>
    </location>
</feature>
<accession>A0A520RSL3</accession>
<keyword evidence="1" id="KW-1133">Transmembrane helix</keyword>
<keyword evidence="1" id="KW-0472">Membrane</keyword>
<protein>
    <submittedName>
        <fullName evidence="2">DUF2069 domain-containing protein</fullName>
    </submittedName>
</protein>
<reference evidence="2 3" key="1">
    <citation type="submission" date="2019-02" db="EMBL/GenBank/DDBJ databases">
        <title>Prokaryotic population dynamics and viral predation in marine succession experiment using metagenomics: the confinement effect.</title>
        <authorList>
            <person name="Haro-Moreno J.M."/>
            <person name="Rodriguez-Valera F."/>
            <person name="Lopez-Perez M."/>
        </authorList>
    </citation>
    <scope>NUCLEOTIDE SEQUENCE [LARGE SCALE GENOMIC DNA]</scope>
    <source>
        <strain evidence="2">MED-G158</strain>
    </source>
</reference>
<dbReference type="Proteomes" id="UP000320404">
    <property type="component" value="Unassembled WGS sequence"/>
</dbReference>
<feature type="transmembrane region" description="Helical" evidence="1">
    <location>
        <begin position="46"/>
        <end position="63"/>
    </location>
</feature>
<feature type="transmembrane region" description="Helical" evidence="1">
    <location>
        <begin position="70"/>
        <end position="89"/>
    </location>
</feature>
<gene>
    <name evidence="2" type="ORF">EVA69_06815</name>
</gene>
<evidence type="ECO:0000313" key="2">
    <source>
        <dbReference type="EMBL" id="RZO73240.1"/>
    </source>
</evidence>
<sequence>MSEQPATNARLLLAHRIILGCYYGLLALFLFISLTALDRFSVATPVIWLLQSLPLLIFIGVVHGGKASQLIWFSLVVLLYFMHGVLVAFDSARLINGLVEVGLSAILFCTVMLYLKLARTKAPDTTTSS</sequence>
<keyword evidence="1" id="KW-0812">Transmembrane</keyword>
<dbReference type="Pfam" id="PF09842">
    <property type="entry name" value="DUF2069"/>
    <property type="match status" value="1"/>
</dbReference>
<dbReference type="EMBL" id="SHAH01000131">
    <property type="protein sequence ID" value="RZO73240.1"/>
    <property type="molecule type" value="Genomic_DNA"/>
</dbReference>
<evidence type="ECO:0000256" key="1">
    <source>
        <dbReference type="SAM" id="Phobius"/>
    </source>
</evidence>
<name>A0A520RSL3_9GAMM</name>